<protein>
    <submittedName>
        <fullName evidence="1">ORF183</fullName>
    </submittedName>
</protein>
<keyword evidence="2" id="KW-1185">Reference proteome</keyword>
<evidence type="ECO:0000313" key="2">
    <source>
        <dbReference type="Proteomes" id="UP000054558"/>
    </source>
</evidence>
<sequence length="183" mass="22024">MHNIINDLHLKIAYAKISNRFIDCKRNLDQDFVDLEYGLKIFCDYSHFTEAKDFSNQDEVDIIIQKISAVQALLTTDFKRKDSEINKFKYNDFNADKYRLSGFAHAGKWPNHKRERYILVQRAKERVFNMLKFWLSDDMEALLFDFMQIPHFYLPLYICSYAPMYLRIYVTNVLKLREFFRAS</sequence>
<evidence type="ECO:0000313" key="1">
    <source>
        <dbReference type="EMBL" id="GAQ93709.1"/>
    </source>
</evidence>
<dbReference type="Proteomes" id="UP000054558">
    <property type="component" value="Chromosome Pltd"/>
</dbReference>
<dbReference type="AlphaFoldDB" id="A0A0U9HT81"/>
<organism evidence="1 2">
    <name type="scientific">Klebsormidium nitens</name>
    <name type="common">Green alga</name>
    <name type="synonym">Ulothrix nitens</name>
    <dbReference type="NCBI Taxonomy" id="105231"/>
    <lineage>
        <taxon>Eukaryota</taxon>
        <taxon>Viridiplantae</taxon>
        <taxon>Streptophyta</taxon>
        <taxon>Klebsormidiophyceae</taxon>
        <taxon>Klebsormidiales</taxon>
        <taxon>Klebsormidiaceae</taxon>
        <taxon>Klebsormidium</taxon>
    </lineage>
</organism>
<dbReference type="EMBL" id="DF238762">
    <property type="protein sequence ID" value="GAQ93709.1"/>
    <property type="molecule type" value="Genomic_DNA"/>
</dbReference>
<keyword evidence="1" id="KW-0150">Chloroplast</keyword>
<gene>
    <name evidence="1" type="primary">ORF183</name>
    <name evidence="1" type="ORF">KFL_018130340</name>
</gene>
<geneLocation type="chloroplast" evidence="1"/>
<reference evidence="1 2" key="1">
    <citation type="journal article" date="2014" name="Nat. Commun.">
        <title>Klebsormidium flaccidum genome reveals primary factors for plant terrestrial adaptation.</title>
        <authorList>
            <person name="Hori K."/>
            <person name="Maruyama F."/>
            <person name="Fujisawa T."/>
            <person name="Togashi T."/>
            <person name="Yamamoto N."/>
            <person name="Seo M."/>
            <person name="Sato S."/>
            <person name="Yamada T."/>
            <person name="Mori H."/>
            <person name="Tajima N."/>
            <person name="Moriyama T."/>
            <person name="Ikeuchi M."/>
            <person name="Watanabe M."/>
            <person name="Wada H."/>
            <person name="Kobayashi K."/>
            <person name="Saito M."/>
            <person name="Masuda T."/>
            <person name="Sasaki-Sekimoto Y."/>
            <person name="Mashiguchi K."/>
            <person name="Awai K."/>
            <person name="Shimojima M."/>
            <person name="Masuda S."/>
            <person name="Iwai M."/>
            <person name="Nobusawa T."/>
            <person name="Narise T."/>
            <person name="Kondo S."/>
            <person name="Saito H."/>
            <person name="Sato R."/>
            <person name="Murakawa M."/>
            <person name="Ihara Y."/>
            <person name="Oshima-Yamada Y."/>
            <person name="Ohtaka K."/>
            <person name="Satoh M."/>
            <person name="Sonobe K."/>
            <person name="Ishii M."/>
            <person name="Ohtani R."/>
            <person name="Kanamori-Sato M."/>
            <person name="Honoki R."/>
            <person name="Miyazaki D."/>
            <person name="Mochizuki H."/>
            <person name="Umetsu J."/>
            <person name="Higashi K."/>
            <person name="Shibata D."/>
            <person name="Kamiya Y."/>
            <person name="Sato N."/>
            <person name="Nakamura Y."/>
            <person name="Tabata S."/>
            <person name="Ida S."/>
            <person name="Kurokawa K."/>
            <person name="Ohta H."/>
        </authorList>
    </citation>
    <scope>NUCLEOTIDE SEQUENCE [LARGE SCALE GENOMIC DNA]</scope>
    <source>
        <strain evidence="1 2">NIES-2285</strain>
    </source>
</reference>
<dbReference type="InParanoid" id="A0A0U9HT81"/>
<keyword evidence="1" id="KW-0934">Plastid</keyword>
<proteinExistence type="predicted"/>
<accession>A0A0U9HT81</accession>
<name>A0A0U9HT81_KLENI</name>